<dbReference type="Proteomes" id="UP001500507">
    <property type="component" value="Unassembled WGS sequence"/>
</dbReference>
<name>A0ABN1MGF6_9FLAO</name>
<keyword evidence="1" id="KW-0812">Transmembrane</keyword>
<protein>
    <recommendedName>
        <fullName evidence="4">DoxX family protein</fullName>
    </recommendedName>
</protein>
<organism evidence="2 3">
    <name type="scientific">Gangjinia marincola</name>
    <dbReference type="NCBI Taxonomy" id="578463"/>
    <lineage>
        <taxon>Bacteria</taxon>
        <taxon>Pseudomonadati</taxon>
        <taxon>Bacteroidota</taxon>
        <taxon>Flavobacteriia</taxon>
        <taxon>Flavobacteriales</taxon>
        <taxon>Flavobacteriaceae</taxon>
        <taxon>Gangjinia</taxon>
    </lineage>
</organism>
<keyword evidence="1" id="KW-0472">Membrane</keyword>
<feature type="transmembrane region" description="Helical" evidence="1">
    <location>
        <begin position="79"/>
        <end position="95"/>
    </location>
</feature>
<dbReference type="RefSeq" id="WP_343764822.1">
    <property type="nucleotide sequence ID" value="NZ_BAAAFG010000013.1"/>
</dbReference>
<feature type="transmembrane region" description="Helical" evidence="1">
    <location>
        <begin position="51"/>
        <end position="72"/>
    </location>
</feature>
<evidence type="ECO:0008006" key="4">
    <source>
        <dbReference type="Google" id="ProtNLM"/>
    </source>
</evidence>
<reference evidence="2 3" key="1">
    <citation type="journal article" date="2019" name="Int. J. Syst. Evol. Microbiol.">
        <title>The Global Catalogue of Microorganisms (GCM) 10K type strain sequencing project: providing services to taxonomists for standard genome sequencing and annotation.</title>
        <authorList>
            <consortium name="The Broad Institute Genomics Platform"/>
            <consortium name="The Broad Institute Genome Sequencing Center for Infectious Disease"/>
            <person name="Wu L."/>
            <person name="Ma J."/>
        </authorList>
    </citation>
    <scope>NUCLEOTIDE SEQUENCE [LARGE SCALE GENOMIC DNA]</scope>
    <source>
        <strain evidence="2 3">JCM 16082</strain>
    </source>
</reference>
<proteinExistence type="predicted"/>
<evidence type="ECO:0000313" key="2">
    <source>
        <dbReference type="EMBL" id="GAA0872001.1"/>
    </source>
</evidence>
<feature type="transmembrane region" description="Helical" evidence="1">
    <location>
        <begin position="12"/>
        <end position="31"/>
    </location>
</feature>
<dbReference type="EMBL" id="BAAAFG010000013">
    <property type="protein sequence ID" value="GAA0872001.1"/>
    <property type="molecule type" value="Genomic_DNA"/>
</dbReference>
<gene>
    <name evidence="2" type="ORF">GCM10009117_11480</name>
</gene>
<sequence>MNIKVISYTTLRMIIGIFLVIHGFYNALFFSNFLNRLDHYFEKQDLFYNDFLIATAPLVPFEEFILGALLICGLFTKKVLYIATGLVLFFASFVLKANTYGLGMIYVFIVFISLILLLKEEYNYFSVDTVINKKTTVSRDKLG</sequence>
<accession>A0ABN1MGF6</accession>
<comment type="caution">
    <text evidence="2">The sequence shown here is derived from an EMBL/GenBank/DDBJ whole genome shotgun (WGS) entry which is preliminary data.</text>
</comment>
<feature type="transmembrane region" description="Helical" evidence="1">
    <location>
        <begin position="101"/>
        <end position="118"/>
    </location>
</feature>
<evidence type="ECO:0000256" key="1">
    <source>
        <dbReference type="SAM" id="Phobius"/>
    </source>
</evidence>
<keyword evidence="1" id="KW-1133">Transmembrane helix</keyword>
<keyword evidence="3" id="KW-1185">Reference proteome</keyword>
<evidence type="ECO:0000313" key="3">
    <source>
        <dbReference type="Proteomes" id="UP001500507"/>
    </source>
</evidence>